<sequence length="110" mass="11987">MTNAMEDVTHTPCDPIPAWFAEWKQWRKVELDLSETPEGGDFDMPEQLAAAECHAALARRIAKAQPTTAAGVQAQLEWLDADSIGLGCIDDMNVHALRNAIAAIKSGLTR</sequence>
<dbReference type="EMBL" id="JAFBWN010000001">
    <property type="protein sequence ID" value="MBM2352907.1"/>
    <property type="molecule type" value="Genomic_DNA"/>
</dbReference>
<comment type="caution">
    <text evidence="1">The sequence shown here is derived from an EMBL/GenBank/DDBJ whole genome shotgun (WGS) entry which is preliminary data.</text>
</comment>
<name>A0A9Q2NHS2_9RHOB</name>
<evidence type="ECO:0000313" key="1">
    <source>
        <dbReference type="EMBL" id="MBM2352907.1"/>
    </source>
</evidence>
<reference evidence="1" key="1">
    <citation type="submission" date="2021-01" db="EMBL/GenBank/DDBJ databases">
        <title>Diatom-associated Roseobacters Show Island Model of Population Structure.</title>
        <authorList>
            <person name="Qu L."/>
            <person name="Feng X."/>
            <person name="Chen Y."/>
            <person name="Li L."/>
            <person name="Wang X."/>
            <person name="Hu Z."/>
            <person name="Wang H."/>
            <person name="Luo H."/>
        </authorList>
    </citation>
    <scope>NUCLEOTIDE SEQUENCE</scope>
    <source>
        <strain evidence="1">SM26-45</strain>
    </source>
</reference>
<organism evidence="1 2">
    <name type="scientific">Pseudosulfitobacter pseudonitzschiae</name>
    <dbReference type="NCBI Taxonomy" id="1402135"/>
    <lineage>
        <taxon>Bacteria</taxon>
        <taxon>Pseudomonadati</taxon>
        <taxon>Pseudomonadota</taxon>
        <taxon>Alphaproteobacteria</taxon>
        <taxon>Rhodobacterales</taxon>
        <taxon>Roseobacteraceae</taxon>
        <taxon>Pseudosulfitobacter</taxon>
    </lineage>
</organism>
<protein>
    <submittedName>
        <fullName evidence="1">Uncharacterized protein</fullName>
    </submittedName>
</protein>
<evidence type="ECO:0000313" key="2">
    <source>
        <dbReference type="Proteomes" id="UP000809337"/>
    </source>
</evidence>
<dbReference type="AlphaFoldDB" id="A0A9Q2NHS2"/>
<gene>
    <name evidence="1" type="ORF">JQX14_00040</name>
</gene>
<dbReference type="RefSeq" id="WP_231032676.1">
    <property type="nucleotide sequence ID" value="NZ_JAJNGX010000001.1"/>
</dbReference>
<dbReference type="Proteomes" id="UP000809337">
    <property type="component" value="Unassembled WGS sequence"/>
</dbReference>
<accession>A0A9Q2NHS2</accession>
<proteinExistence type="predicted"/>